<dbReference type="EMBL" id="CP015232">
    <property type="protein sequence ID" value="ANP43430.1"/>
    <property type="molecule type" value="Genomic_DNA"/>
</dbReference>
<dbReference type="SUPFAM" id="SSF53901">
    <property type="entry name" value="Thiolase-like"/>
    <property type="match status" value="1"/>
</dbReference>
<dbReference type="Gene3D" id="3.40.47.10">
    <property type="match status" value="2"/>
</dbReference>
<accession>A0A1B1AA56</accession>
<sequence>MRLASLVSHIPAARLSAEDIIRAAGGSPAEARVFERMFGLDHVAAVPEGETLSQQFDQVLQKLTASHTGPRPDALIYVHGQPLQYAAGQSPVQVLCANQPMLAEITRRYEVDQYNCGGLFWALDLARTLLNAGLARAVAVLGGDSHIGLPLGDRYVPGCTLMGDAFCGMILDQMPGGLQVGEVAMCTHPRFARGRAGTATEMGDFFAAHGGIVSQSLARIGFDWQGDCALLPHNVNRLAWQMFCRETGLPQSRLRLGLLPDIGHCYTSDPFLLLEQERPALSAGQSCAILSIGMGGYAGACMITQTATASSTAQSKPAPTAKEHHPCSQLILS</sequence>
<evidence type="ECO:0000313" key="2">
    <source>
        <dbReference type="EMBL" id="ANP43430.1"/>
    </source>
</evidence>
<feature type="region of interest" description="Disordered" evidence="1">
    <location>
        <begin position="313"/>
        <end position="333"/>
    </location>
</feature>
<dbReference type="GO" id="GO:0016746">
    <property type="term" value="F:acyltransferase activity"/>
    <property type="evidence" value="ECO:0007669"/>
    <property type="project" value="InterPro"/>
</dbReference>
<dbReference type="Proteomes" id="UP000013243">
    <property type="component" value="Plasmid unnamed2"/>
</dbReference>
<dbReference type="KEGG" id="rmb:K529_021990"/>
<organism evidence="2 3">
    <name type="scientific">Tritonibacter mobilis F1926</name>
    <dbReference type="NCBI Taxonomy" id="1265309"/>
    <lineage>
        <taxon>Bacteria</taxon>
        <taxon>Pseudomonadati</taxon>
        <taxon>Pseudomonadota</taxon>
        <taxon>Alphaproteobacteria</taxon>
        <taxon>Rhodobacterales</taxon>
        <taxon>Paracoccaceae</taxon>
        <taxon>Tritonibacter</taxon>
    </lineage>
</organism>
<keyword evidence="2" id="KW-0614">Plasmid</keyword>
<name>A0A1B1AA56_9RHOB</name>
<evidence type="ECO:0000313" key="3">
    <source>
        <dbReference type="Proteomes" id="UP000013243"/>
    </source>
</evidence>
<dbReference type="AlphaFoldDB" id="A0A1B1AA56"/>
<geneLocation type="plasmid" evidence="2 3">
    <name>unnamed2</name>
</geneLocation>
<gene>
    <name evidence="2" type="ORF">K529_021990</name>
</gene>
<proteinExistence type="predicted"/>
<evidence type="ECO:0008006" key="4">
    <source>
        <dbReference type="Google" id="ProtNLM"/>
    </source>
</evidence>
<evidence type="ECO:0000256" key="1">
    <source>
        <dbReference type="SAM" id="MobiDB-lite"/>
    </source>
</evidence>
<reference evidence="2 3" key="1">
    <citation type="journal article" date="2016" name="ISME J.">
        <title>Global occurrence and heterogeneity of the Roseobacter-clade species Ruegeria mobilis.</title>
        <authorList>
            <person name="Sonnenschein E."/>
            <person name="Gram L."/>
        </authorList>
    </citation>
    <scope>NUCLEOTIDE SEQUENCE [LARGE SCALE GENOMIC DNA]</scope>
    <source>
        <strain evidence="2 3">F1926</strain>
        <plasmid evidence="2 3">unnamed2</plasmid>
    </source>
</reference>
<protein>
    <recommendedName>
        <fullName evidence="4">3-oxoacyl-ACP synthase</fullName>
    </recommendedName>
</protein>
<dbReference type="InterPro" id="IPR016039">
    <property type="entry name" value="Thiolase-like"/>
</dbReference>